<dbReference type="InterPro" id="IPR021490">
    <property type="entry name" value="DUF3144"/>
</dbReference>
<evidence type="ECO:0000313" key="2">
    <source>
        <dbReference type="Proteomes" id="UP001161422"/>
    </source>
</evidence>
<protein>
    <recommendedName>
        <fullName evidence="3">DUF3144 domain-containing protein</fullName>
    </recommendedName>
</protein>
<evidence type="ECO:0000313" key="1">
    <source>
        <dbReference type="EMBL" id="GLP97266.1"/>
    </source>
</evidence>
<dbReference type="EMBL" id="BSNC01000006">
    <property type="protein sequence ID" value="GLP97266.1"/>
    <property type="molecule type" value="Genomic_DNA"/>
</dbReference>
<reference evidence="1" key="2">
    <citation type="submission" date="2023-01" db="EMBL/GenBank/DDBJ databases">
        <title>Draft genome sequence of Paraferrimonas sedimenticola strain NBRC 101628.</title>
        <authorList>
            <person name="Sun Q."/>
            <person name="Mori K."/>
        </authorList>
    </citation>
    <scope>NUCLEOTIDE SEQUENCE</scope>
    <source>
        <strain evidence="1">NBRC 101628</strain>
    </source>
</reference>
<name>A0AA37RXH0_9GAMM</name>
<proteinExistence type="predicted"/>
<sequence>MTEQTATEQNQEPTMYQLADEFIALANKLSQQHKDLGKTGAALRFAAARFNAFEASVKTQELEKEKEHALEWFSNEFKQMLEVNLDDHIAMAKRQQEEGNK</sequence>
<keyword evidence="2" id="KW-1185">Reference proteome</keyword>
<dbReference type="Pfam" id="PF11342">
    <property type="entry name" value="DUF3144"/>
    <property type="match status" value="1"/>
</dbReference>
<gene>
    <name evidence="1" type="ORF">GCM10007895_25730</name>
</gene>
<reference evidence="1" key="1">
    <citation type="journal article" date="2014" name="Int. J. Syst. Evol. Microbiol.">
        <title>Complete genome sequence of Corynebacterium casei LMG S-19264T (=DSM 44701T), isolated from a smear-ripened cheese.</title>
        <authorList>
            <consortium name="US DOE Joint Genome Institute (JGI-PGF)"/>
            <person name="Walter F."/>
            <person name="Albersmeier A."/>
            <person name="Kalinowski J."/>
            <person name="Ruckert C."/>
        </authorList>
    </citation>
    <scope>NUCLEOTIDE SEQUENCE</scope>
    <source>
        <strain evidence="1">NBRC 101628</strain>
    </source>
</reference>
<dbReference type="AlphaFoldDB" id="A0AA37RXH0"/>
<dbReference type="Proteomes" id="UP001161422">
    <property type="component" value="Unassembled WGS sequence"/>
</dbReference>
<dbReference type="RefSeq" id="WP_095504877.1">
    <property type="nucleotide sequence ID" value="NZ_BSNC01000006.1"/>
</dbReference>
<dbReference type="Gene3D" id="1.10.287.3020">
    <property type="match status" value="1"/>
</dbReference>
<accession>A0AA37RXH0</accession>
<comment type="caution">
    <text evidence="1">The sequence shown here is derived from an EMBL/GenBank/DDBJ whole genome shotgun (WGS) entry which is preliminary data.</text>
</comment>
<evidence type="ECO:0008006" key="3">
    <source>
        <dbReference type="Google" id="ProtNLM"/>
    </source>
</evidence>
<organism evidence="1 2">
    <name type="scientific">Paraferrimonas sedimenticola</name>
    <dbReference type="NCBI Taxonomy" id="375674"/>
    <lineage>
        <taxon>Bacteria</taxon>
        <taxon>Pseudomonadati</taxon>
        <taxon>Pseudomonadota</taxon>
        <taxon>Gammaproteobacteria</taxon>
        <taxon>Alteromonadales</taxon>
        <taxon>Ferrimonadaceae</taxon>
        <taxon>Paraferrimonas</taxon>
    </lineage>
</organism>